<organism evidence="11 12">
    <name type="scientific">Sinanaerobacter chloroacetimidivorans</name>
    <dbReference type="NCBI Taxonomy" id="2818044"/>
    <lineage>
        <taxon>Bacteria</taxon>
        <taxon>Bacillati</taxon>
        <taxon>Bacillota</taxon>
        <taxon>Clostridia</taxon>
        <taxon>Peptostreptococcales</taxon>
        <taxon>Anaerovoracaceae</taxon>
        <taxon>Sinanaerobacter</taxon>
    </lineage>
</organism>
<dbReference type="InterPro" id="IPR003594">
    <property type="entry name" value="HATPase_dom"/>
</dbReference>
<evidence type="ECO:0000256" key="1">
    <source>
        <dbReference type="ARBA" id="ARBA00000085"/>
    </source>
</evidence>
<dbReference type="Gene3D" id="3.30.565.10">
    <property type="entry name" value="Histidine kinase-like ATPase, C-terminal domain"/>
    <property type="match status" value="2"/>
</dbReference>
<gene>
    <name evidence="11" type="ORF">KCX82_11970</name>
</gene>
<dbReference type="InterPro" id="IPR036890">
    <property type="entry name" value="HATPase_C_sf"/>
</dbReference>
<evidence type="ECO:0000256" key="9">
    <source>
        <dbReference type="SAM" id="Coils"/>
    </source>
</evidence>
<keyword evidence="4" id="KW-0808">Transferase</keyword>
<feature type="domain" description="Histidine kinase" evidence="10">
    <location>
        <begin position="812"/>
        <end position="1020"/>
    </location>
</feature>
<dbReference type="PROSITE" id="PS50109">
    <property type="entry name" value="HIS_KIN"/>
    <property type="match status" value="1"/>
</dbReference>
<keyword evidence="6" id="KW-0418">Kinase</keyword>
<evidence type="ECO:0000256" key="3">
    <source>
        <dbReference type="ARBA" id="ARBA00022553"/>
    </source>
</evidence>
<dbReference type="GO" id="GO:0005524">
    <property type="term" value="F:ATP binding"/>
    <property type="evidence" value="ECO:0007669"/>
    <property type="project" value="UniProtKB-KW"/>
</dbReference>
<dbReference type="CDD" id="cd00075">
    <property type="entry name" value="HATPase"/>
    <property type="match status" value="1"/>
</dbReference>
<dbReference type="AlphaFoldDB" id="A0A8J8B2C9"/>
<dbReference type="EMBL" id="JAGSND010000007">
    <property type="protein sequence ID" value="MBR0598597.1"/>
    <property type="molecule type" value="Genomic_DNA"/>
</dbReference>
<accession>A0A8J8B2C9</accession>
<dbReference type="SUPFAM" id="SSF55874">
    <property type="entry name" value="ATPase domain of HSP90 chaperone/DNA topoisomerase II/histidine kinase"/>
    <property type="match status" value="2"/>
</dbReference>
<dbReference type="EC" id="2.7.13.3" evidence="2"/>
<dbReference type="SMART" id="SM00387">
    <property type="entry name" value="HATPase_c"/>
    <property type="match status" value="1"/>
</dbReference>
<proteinExistence type="predicted"/>
<name>A0A8J8B2C9_9FIRM</name>
<dbReference type="PANTHER" id="PTHR43065">
    <property type="entry name" value="SENSOR HISTIDINE KINASE"/>
    <property type="match status" value="1"/>
</dbReference>
<reference evidence="11" key="2">
    <citation type="submission" date="2021-04" db="EMBL/GenBank/DDBJ databases">
        <authorList>
            <person name="Liu J."/>
        </authorList>
    </citation>
    <scope>NUCLEOTIDE SEQUENCE</scope>
    <source>
        <strain evidence="11">BAD-6</strain>
    </source>
</reference>
<evidence type="ECO:0000256" key="4">
    <source>
        <dbReference type="ARBA" id="ARBA00022679"/>
    </source>
</evidence>
<dbReference type="Pfam" id="PF19191">
    <property type="entry name" value="HEF_HK"/>
    <property type="match status" value="1"/>
</dbReference>
<evidence type="ECO:0000313" key="12">
    <source>
        <dbReference type="Proteomes" id="UP000675664"/>
    </source>
</evidence>
<keyword evidence="8" id="KW-0902">Two-component regulatory system</keyword>
<dbReference type="InterPro" id="IPR043836">
    <property type="entry name" value="DHp"/>
</dbReference>
<evidence type="ECO:0000256" key="7">
    <source>
        <dbReference type="ARBA" id="ARBA00022840"/>
    </source>
</evidence>
<sequence>MSNFTTKSRTIELLGKKQIRDGVTALTELIKNAYDADAKTCRVIFNDYKNSNYILISDTGCGMTKKDILEKWLVIGTDSKFQKKRETPSGRVMMGEKGIGRLAASTLGNQLLMITKATDSNGWEIILIDWNTFNNKFASLDQISVGHLSNCAIKEAKDISTYINELLIPVKENLKKSFWFDDDKNNIQLKGELEELYSTIKKELNDYEVDYVKLYNQMQLIEKAGSGTLLYITNINDEWYKILGSAKESRKEIASNEYSWSNYNRLNTFIFNTNNSTKDFEIIVWCRDEIKEFSYGFTDEDYNNFDLKVKGKISKGIFTGEIKAINANEEKLNEANKILQNGLNVSPSDIEETTDCGEFFIEFMQIEGTEALSSLNADIWQAQVSKLALYGGISVYRDDVRILPYGEPRNDFLGIEERRTRGAGYYVFSHRRMYGRIDISRENNPLLEDKSNREGLIENRAYFYFVSTLQKLLIFLATDIINGLGLRESYTRFNDETKKAAELNDRIAKEQERLNKAYIKEIKERLGLLNKKIKNDHLKETFRIIEDALSNLNNNQDTKVLFQLDVINDAIIRAKNDINCITSEVISIDKKFAPVLDNELVISIYSVNEKLKEYCSRYSTMLRQFQNNLNEIRSAFEKTKSQSNEYISLIQNKCNDLIEIIQKEKKDSISRSIAKEHINKLLGYYNKTKIEIEQELNEINNNTASILNQKLSILNQTKSNVSNNIYNTEELFAIINNLSDLEDILDNTISSKLNKYEMVDSQYEYLQTLNSLFESDMPAGDYLEGLIAVNNSLRQENTILSELANVGLAAEVVDHEFNQYFTNVKYAINNLSTSIKDNNQKYWLNQIYVGFNAISNRHSQLSPTYRSKNLWKRDVLIRKTIDDLTDFFRIRLDRNNISVINEVDGEIAIYTSPSKLQPILSNLIDNSIYWLQSAKKKKIIWYFDVTKNALYIEDTGPGIPNYLREKIFELFFTTKPNNSGRGIGLYISKKLLNMDGFGISLVNGRIGDGACFEITFGGRVENE</sequence>
<keyword evidence="12" id="KW-1185">Reference proteome</keyword>
<protein>
    <recommendedName>
        <fullName evidence="2">histidine kinase</fullName>
        <ecNumber evidence="2">2.7.13.3</ecNumber>
    </recommendedName>
</protein>
<keyword evidence="5" id="KW-0547">Nucleotide-binding</keyword>
<comment type="catalytic activity">
    <reaction evidence="1">
        <text>ATP + protein L-histidine = ADP + protein N-phospho-L-histidine.</text>
        <dbReference type="EC" id="2.7.13.3"/>
    </reaction>
</comment>
<evidence type="ECO:0000313" key="11">
    <source>
        <dbReference type="EMBL" id="MBR0598597.1"/>
    </source>
</evidence>
<comment type="caution">
    <text evidence="11">The sequence shown here is derived from an EMBL/GenBank/DDBJ whole genome shotgun (WGS) entry which is preliminary data.</text>
</comment>
<dbReference type="Pfam" id="PF13589">
    <property type="entry name" value="HATPase_c_3"/>
    <property type="match status" value="1"/>
</dbReference>
<dbReference type="GO" id="GO:0004673">
    <property type="term" value="F:protein histidine kinase activity"/>
    <property type="evidence" value="ECO:0007669"/>
    <property type="project" value="UniProtKB-EC"/>
</dbReference>
<reference evidence="11" key="1">
    <citation type="submission" date="2021-04" db="EMBL/GenBank/DDBJ databases">
        <title>Sinoanaerobacter chloroacetimidivorans sp. nov., an obligate anaerobic bacterium isolated from anaerobic sludge.</title>
        <authorList>
            <person name="Bao Y."/>
        </authorList>
    </citation>
    <scope>NUCLEOTIDE SEQUENCE</scope>
    <source>
        <strain evidence="11">BAD-6</strain>
    </source>
</reference>
<dbReference type="PRINTS" id="PR00344">
    <property type="entry name" value="BCTRLSENSOR"/>
</dbReference>
<feature type="coiled-coil region" evidence="9">
    <location>
        <begin position="493"/>
        <end position="555"/>
    </location>
</feature>
<dbReference type="Pfam" id="PF02518">
    <property type="entry name" value="HATPase_c"/>
    <property type="match status" value="1"/>
</dbReference>
<evidence type="ECO:0000256" key="8">
    <source>
        <dbReference type="ARBA" id="ARBA00023012"/>
    </source>
</evidence>
<evidence type="ECO:0000256" key="5">
    <source>
        <dbReference type="ARBA" id="ARBA00022741"/>
    </source>
</evidence>
<keyword evidence="3" id="KW-0597">Phosphoprotein</keyword>
<keyword evidence="7 11" id="KW-0067">ATP-binding</keyword>
<dbReference type="InterPro" id="IPR004358">
    <property type="entry name" value="Sig_transdc_His_kin-like_C"/>
</dbReference>
<dbReference type="Proteomes" id="UP000675664">
    <property type="component" value="Unassembled WGS sequence"/>
</dbReference>
<dbReference type="RefSeq" id="WP_227018719.1">
    <property type="nucleotide sequence ID" value="NZ_JAGSND010000007.1"/>
</dbReference>
<evidence type="ECO:0000256" key="2">
    <source>
        <dbReference type="ARBA" id="ARBA00012438"/>
    </source>
</evidence>
<dbReference type="InterPro" id="IPR005467">
    <property type="entry name" value="His_kinase_dom"/>
</dbReference>
<evidence type="ECO:0000259" key="10">
    <source>
        <dbReference type="PROSITE" id="PS50109"/>
    </source>
</evidence>
<dbReference type="PANTHER" id="PTHR43065:SF10">
    <property type="entry name" value="PEROXIDE STRESS-ACTIVATED HISTIDINE KINASE MAK3"/>
    <property type="match status" value="1"/>
</dbReference>
<dbReference type="GO" id="GO:0000160">
    <property type="term" value="P:phosphorelay signal transduction system"/>
    <property type="evidence" value="ECO:0007669"/>
    <property type="project" value="UniProtKB-KW"/>
</dbReference>
<keyword evidence="9" id="KW-0175">Coiled coil</keyword>
<evidence type="ECO:0000256" key="6">
    <source>
        <dbReference type="ARBA" id="ARBA00022777"/>
    </source>
</evidence>